<dbReference type="Pfam" id="PF00905">
    <property type="entry name" value="Transpeptidase"/>
    <property type="match status" value="1"/>
</dbReference>
<dbReference type="PANTHER" id="PTHR32282">
    <property type="entry name" value="BINDING PROTEIN TRANSPEPTIDASE, PUTATIVE-RELATED"/>
    <property type="match status" value="1"/>
</dbReference>
<evidence type="ECO:0000256" key="6">
    <source>
        <dbReference type="ARBA" id="ARBA00022679"/>
    </source>
</evidence>
<comment type="catalytic activity">
    <reaction evidence="12">
        <text>Preferential cleavage: (Ac)2-L-Lys-D-Ala-|-D-Ala. Also transpeptidation of peptidyl-alanyl moieties that are N-acyl substituents of D-alanine.</text>
        <dbReference type="EC" id="3.4.16.4"/>
    </reaction>
</comment>
<dbReference type="Gene3D" id="3.30.10.20">
    <property type="match status" value="1"/>
</dbReference>
<evidence type="ECO:0000256" key="9">
    <source>
        <dbReference type="ARBA" id="ARBA00022984"/>
    </source>
</evidence>
<comment type="similarity">
    <text evidence="1">In the C-terminal section; belongs to the transpeptidase family.</text>
</comment>
<dbReference type="SUPFAM" id="SSF54184">
    <property type="entry name" value="Penicillin-binding protein 2x (pbp-2x), c-terminal domain"/>
    <property type="match status" value="1"/>
</dbReference>
<evidence type="ECO:0000256" key="14">
    <source>
        <dbReference type="SAM" id="MobiDB-lite"/>
    </source>
</evidence>
<evidence type="ECO:0000256" key="13">
    <source>
        <dbReference type="ARBA" id="ARBA00049902"/>
    </source>
</evidence>
<evidence type="ECO:0000256" key="4">
    <source>
        <dbReference type="ARBA" id="ARBA00022670"/>
    </source>
</evidence>
<evidence type="ECO:0000259" key="15">
    <source>
        <dbReference type="PROSITE" id="PS51178"/>
    </source>
</evidence>
<sequence length="765" mass="80248">MGSVLSLLGAFVATSMALGLLFAGLLIPATGLAGASVKGGVKEFDDMSGTLTENALSQQSKILAKDGSVIATPYDENRIVVPSSAIPKVMKDAQVAIEDERFYDHGALDQRGILRAVAANLVSSSTQGASTLTQQYVKVAAQRAAIESGDKEEAKKAVAQHGTDAYVRKIKQLKMAVELEKTHTKDQILTSYLNLVFFGDGTYGIEAASQHYFGHPAKDLTLPEAATLAGVVNLPGSTDPVHNPKAAVKRRDIVLQKMIDQGKVSEAEGKAAIASPLKTNVTNVAGGGGCQGSKYPYFCDYVTDWVADQPALGANRKERLAKLKTGGLTIQTSLDPKKMSALDSNLKKRVPVGNGADVQAAGVIIEPGTGLVQAMSQNAKYDVAGSNHFSTSVDWVRSGFPIGSTAKIFAIVEAMRQGRAVDSTVNVPAMNGTKGGRPVYNFTSKTFPGQCGQGAGNWSVGNDHPVSSGPMSLSKATAESVNTAFGALVASLGPCKVRDTFKLMGVQARDLNTGGWRDIRRDPSSIVLGSDSSSPMMMANAFATVAADGKYCAPRPVVSIKQANGKPVALKVEACKQVISQQEARGTAKIFTHVFDSDGTASDAKLADGREAFGKTGTVDGSLHTWFVGSTKQLSTAVWVGRGFDNKNPIKNVTIGGKHIGTFLYGGDIAAPVWKETMDTISKGMPKAKLAEPDKATKQGDEVSVPDVKGKSEADAKSTLEKAGFLVTVSKQNSGDVSGGQAFKTDPAAGQKLGKGKKITLYVKP</sequence>
<keyword evidence="4" id="KW-0645">Protease</keyword>
<dbReference type="EMBL" id="CP008889">
    <property type="protein sequence ID" value="AIF41667.1"/>
    <property type="molecule type" value="Genomic_DNA"/>
</dbReference>
<keyword evidence="11" id="KW-0961">Cell wall biogenesis/degradation</keyword>
<evidence type="ECO:0000256" key="2">
    <source>
        <dbReference type="ARBA" id="ARBA00007739"/>
    </source>
</evidence>
<gene>
    <name evidence="16" type="ORF">HX89_12835</name>
</gene>
<protein>
    <recommendedName>
        <fullName evidence="15">PASTA domain-containing protein</fullName>
    </recommendedName>
</protein>
<keyword evidence="3" id="KW-0121">Carboxypeptidase</keyword>
<keyword evidence="17" id="KW-1185">Reference proteome</keyword>
<dbReference type="GO" id="GO:0008658">
    <property type="term" value="F:penicillin binding"/>
    <property type="evidence" value="ECO:0007669"/>
    <property type="project" value="InterPro"/>
</dbReference>
<dbReference type="FunFam" id="1.10.3810.10:FF:000001">
    <property type="entry name" value="Penicillin-binding protein 1A"/>
    <property type="match status" value="1"/>
</dbReference>
<organism evidence="16 17">
    <name type="scientific">Dermacoccus nishinomiyaensis</name>
    <dbReference type="NCBI Taxonomy" id="1274"/>
    <lineage>
        <taxon>Bacteria</taxon>
        <taxon>Bacillati</taxon>
        <taxon>Actinomycetota</taxon>
        <taxon>Actinomycetes</taxon>
        <taxon>Micrococcales</taxon>
        <taxon>Dermacoccaceae</taxon>
        <taxon>Dermacoccus</taxon>
    </lineage>
</organism>
<dbReference type="GO" id="GO:0006508">
    <property type="term" value="P:proteolysis"/>
    <property type="evidence" value="ECO:0007669"/>
    <property type="project" value="UniProtKB-KW"/>
</dbReference>
<dbReference type="SMART" id="SM00740">
    <property type="entry name" value="PASTA"/>
    <property type="match status" value="1"/>
</dbReference>
<dbReference type="GO" id="GO:0030288">
    <property type="term" value="C:outer membrane-bounded periplasmic space"/>
    <property type="evidence" value="ECO:0007669"/>
    <property type="project" value="TreeGrafter"/>
</dbReference>
<dbReference type="InterPro" id="IPR001460">
    <property type="entry name" value="PCN-bd_Tpept"/>
</dbReference>
<dbReference type="SUPFAM" id="SSF53955">
    <property type="entry name" value="Lysozyme-like"/>
    <property type="match status" value="1"/>
</dbReference>
<comment type="catalytic activity">
    <reaction evidence="13">
        <text>[GlcNAc-(1-&gt;4)-Mur2Ac(oyl-L-Ala-gamma-D-Glu-L-Lys-D-Ala-D-Ala)](n)-di-trans,octa-cis-undecaprenyl diphosphate + beta-D-GlcNAc-(1-&gt;4)-Mur2Ac(oyl-L-Ala-gamma-D-Glu-L-Lys-D-Ala-D-Ala)-di-trans,octa-cis-undecaprenyl diphosphate = [GlcNAc-(1-&gt;4)-Mur2Ac(oyl-L-Ala-gamma-D-Glu-L-Lys-D-Ala-D-Ala)](n+1)-di-trans,octa-cis-undecaprenyl diphosphate + di-trans,octa-cis-undecaprenyl diphosphate + H(+)</text>
        <dbReference type="Rhea" id="RHEA:23708"/>
        <dbReference type="Rhea" id="RHEA-COMP:9602"/>
        <dbReference type="Rhea" id="RHEA-COMP:9603"/>
        <dbReference type="ChEBI" id="CHEBI:15378"/>
        <dbReference type="ChEBI" id="CHEBI:58405"/>
        <dbReference type="ChEBI" id="CHEBI:60033"/>
        <dbReference type="ChEBI" id="CHEBI:78435"/>
        <dbReference type="EC" id="2.4.99.28"/>
    </reaction>
</comment>
<evidence type="ECO:0000256" key="12">
    <source>
        <dbReference type="ARBA" id="ARBA00034000"/>
    </source>
</evidence>
<dbReference type="GO" id="GO:0009252">
    <property type="term" value="P:peptidoglycan biosynthetic process"/>
    <property type="evidence" value="ECO:0007669"/>
    <property type="project" value="UniProtKB-KW"/>
</dbReference>
<dbReference type="Proteomes" id="UP000027986">
    <property type="component" value="Chromosome"/>
</dbReference>
<dbReference type="eggNOG" id="COG0744">
    <property type="taxonomic scope" value="Bacteria"/>
</dbReference>
<feature type="domain" description="PASTA" evidence="15">
    <location>
        <begin position="697"/>
        <end position="765"/>
    </location>
</feature>
<evidence type="ECO:0000313" key="17">
    <source>
        <dbReference type="Proteomes" id="UP000027986"/>
    </source>
</evidence>
<dbReference type="AlphaFoldDB" id="A0A075JK14"/>
<dbReference type="PROSITE" id="PS51178">
    <property type="entry name" value="PASTA"/>
    <property type="match status" value="1"/>
</dbReference>
<keyword evidence="7" id="KW-0378">Hydrolase</keyword>
<dbReference type="GO" id="GO:0071555">
    <property type="term" value="P:cell wall organization"/>
    <property type="evidence" value="ECO:0007669"/>
    <property type="project" value="UniProtKB-KW"/>
</dbReference>
<dbReference type="HOGENOM" id="CLU_006354_2_6_11"/>
<dbReference type="InterPro" id="IPR012338">
    <property type="entry name" value="Beta-lactam/transpept-like"/>
</dbReference>
<dbReference type="GO" id="GO:0008360">
    <property type="term" value="P:regulation of cell shape"/>
    <property type="evidence" value="ECO:0007669"/>
    <property type="project" value="UniProtKB-KW"/>
</dbReference>
<dbReference type="CDD" id="cd06577">
    <property type="entry name" value="PASTA_pknB"/>
    <property type="match status" value="1"/>
</dbReference>
<dbReference type="Pfam" id="PF00912">
    <property type="entry name" value="Transgly"/>
    <property type="match status" value="1"/>
</dbReference>
<dbReference type="InterPro" id="IPR050396">
    <property type="entry name" value="Glycosyltr_51/Transpeptidase"/>
</dbReference>
<comment type="similarity">
    <text evidence="2">In the N-terminal section; belongs to the glycosyltransferase 51 family.</text>
</comment>
<keyword evidence="8" id="KW-0133">Cell shape</keyword>
<dbReference type="InterPro" id="IPR023346">
    <property type="entry name" value="Lysozyme-like_dom_sf"/>
</dbReference>
<reference evidence="16 17" key="1">
    <citation type="submission" date="2014-07" db="EMBL/GenBank/DDBJ databases">
        <title>Genome Sequencing of Dermacoccus nishinomiyaensis.</title>
        <authorList>
            <person name="Hong K.W."/>
            <person name="Chan K.G."/>
        </authorList>
    </citation>
    <scope>NUCLEOTIDE SEQUENCE [LARGE SCALE GENOMIC DNA]</scope>
    <source>
        <strain evidence="16 17">M25</strain>
    </source>
</reference>
<dbReference type="PANTHER" id="PTHR32282:SF33">
    <property type="entry name" value="PEPTIDOGLYCAN GLYCOSYLTRANSFERASE"/>
    <property type="match status" value="1"/>
</dbReference>
<feature type="region of interest" description="Disordered" evidence="14">
    <location>
        <begin position="686"/>
        <end position="716"/>
    </location>
</feature>
<dbReference type="Gene3D" id="1.10.3810.10">
    <property type="entry name" value="Biosynthetic peptidoglycan transglycosylase-like"/>
    <property type="match status" value="1"/>
</dbReference>
<evidence type="ECO:0000256" key="7">
    <source>
        <dbReference type="ARBA" id="ARBA00022801"/>
    </source>
</evidence>
<dbReference type="Pfam" id="PF03793">
    <property type="entry name" value="PASTA"/>
    <property type="match status" value="1"/>
</dbReference>
<keyword evidence="9" id="KW-0573">Peptidoglycan synthesis</keyword>
<evidence type="ECO:0000256" key="1">
    <source>
        <dbReference type="ARBA" id="ARBA00007090"/>
    </source>
</evidence>
<evidence type="ECO:0000256" key="10">
    <source>
        <dbReference type="ARBA" id="ARBA00023268"/>
    </source>
</evidence>
<evidence type="ECO:0000256" key="11">
    <source>
        <dbReference type="ARBA" id="ARBA00023316"/>
    </source>
</evidence>
<dbReference type="SUPFAM" id="SSF56601">
    <property type="entry name" value="beta-lactamase/transpeptidase-like"/>
    <property type="match status" value="1"/>
</dbReference>
<evidence type="ECO:0000256" key="5">
    <source>
        <dbReference type="ARBA" id="ARBA00022676"/>
    </source>
</evidence>
<name>A0A075JK14_9MICO</name>
<evidence type="ECO:0000256" key="8">
    <source>
        <dbReference type="ARBA" id="ARBA00022960"/>
    </source>
</evidence>
<keyword evidence="6" id="KW-0808">Transferase</keyword>
<feature type="compositionally biased region" description="Basic and acidic residues" evidence="14">
    <location>
        <begin position="689"/>
        <end position="701"/>
    </location>
</feature>
<dbReference type="InterPro" id="IPR005543">
    <property type="entry name" value="PASTA_dom"/>
</dbReference>
<keyword evidence="10" id="KW-0511">Multifunctional enzyme</keyword>
<evidence type="ECO:0000313" key="16">
    <source>
        <dbReference type="EMBL" id="AIF41667.1"/>
    </source>
</evidence>
<dbReference type="KEGG" id="dni:HX89_12835"/>
<accession>A0A075JK14</accession>
<keyword evidence="5" id="KW-0328">Glycosyltransferase</keyword>
<dbReference type="InterPro" id="IPR001264">
    <property type="entry name" value="Glyco_trans_51"/>
</dbReference>
<evidence type="ECO:0000256" key="3">
    <source>
        <dbReference type="ARBA" id="ARBA00022645"/>
    </source>
</evidence>
<dbReference type="GO" id="GO:0009002">
    <property type="term" value="F:serine-type D-Ala-D-Ala carboxypeptidase activity"/>
    <property type="evidence" value="ECO:0007669"/>
    <property type="project" value="UniProtKB-EC"/>
</dbReference>
<dbReference type="Gene3D" id="3.40.710.10">
    <property type="entry name" value="DD-peptidase/beta-lactamase superfamily"/>
    <property type="match status" value="1"/>
</dbReference>
<dbReference type="GO" id="GO:0008955">
    <property type="term" value="F:peptidoglycan glycosyltransferase activity"/>
    <property type="evidence" value="ECO:0007669"/>
    <property type="project" value="UniProtKB-EC"/>
</dbReference>
<dbReference type="InterPro" id="IPR036950">
    <property type="entry name" value="PBP_transglycosylase"/>
</dbReference>
<proteinExistence type="inferred from homology"/>